<accession>A0A6G9QNE0</accession>
<feature type="transmembrane region" description="Helical" evidence="1">
    <location>
        <begin position="27"/>
        <end position="45"/>
    </location>
</feature>
<dbReference type="AlphaFoldDB" id="A0A6G9QNE0"/>
<sequence length="124" mass="14197">MKSFAWLIIALILGAMTLGYFVYQLSPLLPAAFIVINILSYAITWHDKRIATKNRVAQQTKTRISEKTLYSYAILGGWPAGILAQQHFRHKTQKQPFKAIYWGCIIVNVVLSALISYQYYQLTL</sequence>
<dbReference type="RefSeq" id="WP_167679033.1">
    <property type="nucleotide sequence ID" value="NZ_CP050313.1"/>
</dbReference>
<protein>
    <submittedName>
        <fullName evidence="2">DUF1294 domain-containing protein</fullName>
    </submittedName>
</protein>
<evidence type="ECO:0000256" key="1">
    <source>
        <dbReference type="SAM" id="Phobius"/>
    </source>
</evidence>
<keyword evidence="3" id="KW-1185">Reference proteome</keyword>
<name>A0A6G9QNE0_9GAMM</name>
<dbReference type="Pfam" id="PF06961">
    <property type="entry name" value="DUF1294"/>
    <property type="match status" value="1"/>
</dbReference>
<dbReference type="KEGG" id="saes:HBH39_13280"/>
<keyword evidence="1" id="KW-0472">Membrane</keyword>
<keyword evidence="1" id="KW-0812">Transmembrane</keyword>
<dbReference type="Proteomes" id="UP000502608">
    <property type="component" value="Chromosome"/>
</dbReference>
<keyword evidence="1" id="KW-1133">Transmembrane helix</keyword>
<gene>
    <name evidence="2" type="ORF">HBH39_13280</name>
</gene>
<evidence type="ECO:0000313" key="3">
    <source>
        <dbReference type="Proteomes" id="UP000502608"/>
    </source>
</evidence>
<feature type="transmembrane region" description="Helical" evidence="1">
    <location>
        <begin position="99"/>
        <end position="120"/>
    </location>
</feature>
<proteinExistence type="predicted"/>
<organism evidence="2 3">
    <name type="scientific">Shewanella aestuarii</name>
    <dbReference type="NCBI Taxonomy" id="1028752"/>
    <lineage>
        <taxon>Bacteria</taxon>
        <taxon>Pseudomonadati</taxon>
        <taxon>Pseudomonadota</taxon>
        <taxon>Gammaproteobacteria</taxon>
        <taxon>Alteromonadales</taxon>
        <taxon>Shewanellaceae</taxon>
        <taxon>Shewanella</taxon>
    </lineage>
</organism>
<reference evidence="2 3" key="1">
    <citation type="submission" date="2020-03" db="EMBL/GenBank/DDBJ databases">
        <title>Complete genome sequence of Shewanella sp.</title>
        <authorList>
            <person name="Kim Y.-S."/>
            <person name="Kim S.-J."/>
            <person name="Jung H.-K."/>
            <person name="Kim K.-H."/>
        </authorList>
    </citation>
    <scope>NUCLEOTIDE SEQUENCE [LARGE SCALE GENOMIC DNA]</scope>
    <source>
        <strain evidence="2 3">PN3F2</strain>
    </source>
</reference>
<dbReference type="InterPro" id="IPR010718">
    <property type="entry name" value="DUF1294"/>
</dbReference>
<dbReference type="EMBL" id="CP050313">
    <property type="protein sequence ID" value="QIR15341.1"/>
    <property type="molecule type" value="Genomic_DNA"/>
</dbReference>
<evidence type="ECO:0000313" key="2">
    <source>
        <dbReference type="EMBL" id="QIR15341.1"/>
    </source>
</evidence>